<evidence type="ECO:0000313" key="3">
    <source>
        <dbReference type="Proteomes" id="UP001055712"/>
    </source>
</evidence>
<proteinExistence type="predicted"/>
<reference evidence="2" key="1">
    <citation type="journal article" date="2019" name="Plant J.">
        <title>Chlorella vulgaris genome assembly and annotation reveals the molecular basis for metabolic acclimation to high light conditions.</title>
        <authorList>
            <person name="Cecchin M."/>
            <person name="Marcolungo L."/>
            <person name="Rossato M."/>
            <person name="Girolomoni L."/>
            <person name="Cosentino E."/>
            <person name="Cuine S."/>
            <person name="Li-Beisson Y."/>
            <person name="Delledonne M."/>
            <person name="Ballottari M."/>
        </authorList>
    </citation>
    <scope>NUCLEOTIDE SEQUENCE</scope>
    <source>
        <strain evidence="2">211/11P</strain>
    </source>
</reference>
<feature type="compositionally biased region" description="Polar residues" evidence="1">
    <location>
        <begin position="21"/>
        <end position="36"/>
    </location>
</feature>
<sequence>MARKSNTITARQRSLVKVAVQSDSKARTQARQQSVSAGRHQPTPVEEELQRSVLQLQSDNAELQAEIDQLAFALRTALDSSLDGSHPADGVDLNRQPPTHHEHLAEHGRTHSHPCPDTSPVAAPVYHEPPSVGQATLSCSVQHPGSICCSKLSSTTDPSGASCSVSLHTTARCTADDATIHRHLAPEELRSLAAQALVSAAHSFSLAAATEYRLKAGPPEAVAARHAEFLTVLERGVVISAEHSAPSQFDHKSYVLTLQDPQTARRVRAIYKPRVFGDAGGWHRTPMEWVAYRLNLLLGLDLVPPVAYRTAPLSLSLSDEEQPLVFQEGAMMLWVEGCNLLKEFPQDSWGVDPEVLQSDTRVLDVLLHNSDRHHGHFLLGPHWALDGMLPVLIDHAASFRKEAVVCMDHENAFGSGPVRCVSASTYLRLRFLDSHSVSQELGQHLSRAEQRALLHRRDYVLRYFDELVAQQGYAATVRE</sequence>
<evidence type="ECO:0000313" key="2">
    <source>
        <dbReference type="EMBL" id="KAI3425989.1"/>
    </source>
</evidence>
<evidence type="ECO:0000256" key="1">
    <source>
        <dbReference type="SAM" id="MobiDB-lite"/>
    </source>
</evidence>
<feature type="region of interest" description="Disordered" evidence="1">
    <location>
        <begin position="83"/>
        <end position="122"/>
    </location>
</feature>
<dbReference type="OrthoDB" id="535594at2759"/>
<dbReference type="EMBL" id="SIDB01000011">
    <property type="protein sequence ID" value="KAI3425989.1"/>
    <property type="molecule type" value="Genomic_DNA"/>
</dbReference>
<name>A0A9D4THT4_CHLVU</name>
<feature type="region of interest" description="Disordered" evidence="1">
    <location>
        <begin position="1"/>
        <end position="49"/>
    </location>
</feature>
<keyword evidence="3" id="KW-1185">Reference proteome</keyword>
<organism evidence="2 3">
    <name type="scientific">Chlorella vulgaris</name>
    <name type="common">Green alga</name>
    <dbReference type="NCBI Taxonomy" id="3077"/>
    <lineage>
        <taxon>Eukaryota</taxon>
        <taxon>Viridiplantae</taxon>
        <taxon>Chlorophyta</taxon>
        <taxon>core chlorophytes</taxon>
        <taxon>Trebouxiophyceae</taxon>
        <taxon>Chlorellales</taxon>
        <taxon>Chlorellaceae</taxon>
        <taxon>Chlorella clade</taxon>
        <taxon>Chlorella</taxon>
    </lineage>
</organism>
<feature type="compositionally biased region" description="Basic and acidic residues" evidence="1">
    <location>
        <begin position="99"/>
        <end position="109"/>
    </location>
</feature>
<protein>
    <submittedName>
        <fullName evidence="2">Uncharacterized protein</fullName>
    </submittedName>
</protein>
<accession>A0A9D4THT4</accession>
<feature type="compositionally biased region" description="Polar residues" evidence="1">
    <location>
        <begin position="1"/>
        <end position="12"/>
    </location>
</feature>
<gene>
    <name evidence="2" type="ORF">D9Q98_007957</name>
</gene>
<reference evidence="2" key="2">
    <citation type="submission" date="2020-11" db="EMBL/GenBank/DDBJ databases">
        <authorList>
            <person name="Cecchin M."/>
            <person name="Marcolungo L."/>
            <person name="Rossato M."/>
            <person name="Girolomoni L."/>
            <person name="Cosentino E."/>
            <person name="Cuine S."/>
            <person name="Li-Beisson Y."/>
            <person name="Delledonne M."/>
            <person name="Ballottari M."/>
        </authorList>
    </citation>
    <scope>NUCLEOTIDE SEQUENCE</scope>
    <source>
        <strain evidence="2">211/11P</strain>
        <tissue evidence="2">Whole cell</tissue>
    </source>
</reference>
<dbReference type="Proteomes" id="UP001055712">
    <property type="component" value="Unassembled WGS sequence"/>
</dbReference>
<comment type="caution">
    <text evidence="2">The sequence shown here is derived from an EMBL/GenBank/DDBJ whole genome shotgun (WGS) entry which is preliminary data.</text>
</comment>
<dbReference type="AlphaFoldDB" id="A0A9D4THT4"/>